<dbReference type="EMBL" id="BMAW01047620">
    <property type="protein sequence ID" value="GFS61886.1"/>
    <property type="molecule type" value="Genomic_DNA"/>
</dbReference>
<accession>A0A8X6MJI5</accession>
<proteinExistence type="predicted"/>
<protein>
    <submittedName>
        <fullName evidence="1">Uncharacterized protein</fullName>
    </submittedName>
</protein>
<dbReference type="Proteomes" id="UP000887013">
    <property type="component" value="Unassembled WGS sequence"/>
</dbReference>
<keyword evidence="2" id="KW-1185">Reference proteome</keyword>
<dbReference type="AlphaFoldDB" id="A0A8X6MJI5"/>
<name>A0A8X6MJI5_NEPPI</name>
<evidence type="ECO:0000313" key="2">
    <source>
        <dbReference type="Proteomes" id="UP000887013"/>
    </source>
</evidence>
<evidence type="ECO:0000313" key="1">
    <source>
        <dbReference type="EMBL" id="GFS61886.1"/>
    </source>
</evidence>
<gene>
    <name evidence="1" type="ORF">NPIL_261211</name>
</gene>
<reference evidence="1" key="1">
    <citation type="submission" date="2020-08" db="EMBL/GenBank/DDBJ databases">
        <title>Multicomponent nature underlies the extraordinary mechanical properties of spider dragline silk.</title>
        <authorList>
            <person name="Kono N."/>
            <person name="Nakamura H."/>
            <person name="Mori M."/>
            <person name="Yoshida Y."/>
            <person name="Ohtoshi R."/>
            <person name="Malay A.D."/>
            <person name="Moran D.A.P."/>
            <person name="Tomita M."/>
            <person name="Numata K."/>
            <person name="Arakawa K."/>
        </authorList>
    </citation>
    <scope>NUCLEOTIDE SEQUENCE</scope>
</reference>
<comment type="caution">
    <text evidence="1">The sequence shown here is derived from an EMBL/GenBank/DDBJ whole genome shotgun (WGS) entry which is preliminary data.</text>
</comment>
<organism evidence="1 2">
    <name type="scientific">Nephila pilipes</name>
    <name type="common">Giant wood spider</name>
    <name type="synonym">Nephila maculata</name>
    <dbReference type="NCBI Taxonomy" id="299642"/>
    <lineage>
        <taxon>Eukaryota</taxon>
        <taxon>Metazoa</taxon>
        <taxon>Ecdysozoa</taxon>
        <taxon>Arthropoda</taxon>
        <taxon>Chelicerata</taxon>
        <taxon>Arachnida</taxon>
        <taxon>Araneae</taxon>
        <taxon>Araneomorphae</taxon>
        <taxon>Entelegynae</taxon>
        <taxon>Araneoidea</taxon>
        <taxon>Nephilidae</taxon>
        <taxon>Nephila</taxon>
    </lineage>
</organism>
<sequence>MRFSVEDRPHTPFVVMETTFATGDTLLYGIQMKTNCYSDRDNMRVIWKNRNKAFHERMPGCHASPFFCSADKETAPSLRYLKIFLRRLNVV</sequence>